<accession>A0ABQ3GBV9</accession>
<sequence>MGPVRRRSFKQAMTVSGAAALAAASLAGCTAQPPDGSESSPEPESGAPSATVPAEDLSWILEEQEDDSFAGAATAGGGGSMRHSLDFENVPKGTATVEVHVFCAPVSATAVLTVEGDTTDIECTGPEQSQVVEVNADEARESRYISAEIEPDESPREFSYAMVVKAG</sequence>
<feature type="region of interest" description="Disordered" evidence="1">
    <location>
        <begin position="28"/>
        <end position="55"/>
    </location>
</feature>
<evidence type="ECO:0000313" key="3">
    <source>
        <dbReference type="EMBL" id="GHC99882.1"/>
    </source>
</evidence>
<evidence type="ECO:0000313" key="4">
    <source>
        <dbReference type="Proteomes" id="UP000642819"/>
    </source>
</evidence>
<dbReference type="Proteomes" id="UP000642819">
    <property type="component" value="Unassembled WGS sequence"/>
</dbReference>
<comment type="caution">
    <text evidence="3">The sequence shown here is derived from an EMBL/GenBank/DDBJ whole genome shotgun (WGS) entry which is preliminary data.</text>
</comment>
<proteinExistence type="predicted"/>
<name>A0ABQ3GBV9_9MICC</name>
<reference evidence="4" key="1">
    <citation type="journal article" date="2019" name="Int. J. Syst. Evol. Microbiol.">
        <title>The Global Catalogue of Microorganisms (GCM) 10K type strain sequencing project: providing services to taxonomists for standard genome sequencing and annotation.</title>
        <authorList>
            <consortium name="The Broad Institute Genomics Platform"/>
            <consortium name="The Broad Institute Genome Sequencing Center for Infectious Disease"/>
            <person name="Wu L."/>
            <person name="Ma J."/>
        </authorList>
    </citation>
    <scope>NUCLEOTIDE SEQUENCE [LARGE SCALE GENOMIC DNA]</scope>
    <source>
        <strain evidence="4">KCTC 19466</strain>
    </source>
</reference>
<gene>
    <name evidence="3" type="ORF">GCM10008096_02510</name>
</gene>
<feature type="signal peptide" evidence="2">
    <location>
        <begin position="1"/>
        <end position="27"/>
    </location>
</feature>
<organism evidence="3 4">
    <name type="scientific">Zhihengliuella salsuginis</name>
    <dbReference type="NCBI Taxonomy" id="578222"/>
    <lineage>
        <taxon>Bacteria</taxon>
        <taxon>Bacillati</taxon>
        <taxon>Actinomycetota</taxon>
        <taxon>Actinomycetes</taxon>
        <taxon>Micrococcales</taxon>
        <taxon>Micrococcaceae</taxon>
        <taxon>Zhihengliuella</taxon>
    </lineage>
</organism>
<protein>
    <recommendedName>
        <fullName evidence="5">Tat (Twin-arginine translocation) pathway signal sequence</fullName>
    </recommendedName>
</protein>
<keyword evidence="2" id="KW-0732">Signal</keyword>
<feature type="chain" id="PRO_5046968522" description="Tat (Twin-arginine translocation) pathway signal sequence" evidence="2">
    <location>
        <begin position="28"/>
        <end position="167"/>
    </location>
</feature>
<evidence type="ECO:0000256" key="2">
    <source>
        <dbReference type="SAM" id="SignalP"/>
    </source>
</evidence>
<dbReference type="PROSITE" id="PS51257">
    <property type="entry name" value="PROKAR_LIPOPROTEIN"/>
    <property type="match status" value="1"/>
</dbReference>
<keyword evidence="4" id="KW-1185">Reference proteome</keyword>
<dbReference type="EMBL" id="BMXK01000001">
    <property type="protein sequence ID" value="GHC99882.1"/>
    <property type="molecule type" value="Genomic_DNA"/>
</dbReference>
<evidence type="ECO:0008006" key="5">
    <source>
        <dbReference type="Google" id="ProtNLM"/>
    </source>
</evidence>
<feature type="compositionally biased region" description="Low complexity" evidence="1">
    <location>
        <begin position="28"/>
        <end position="50"/>
    </location>
</feature>
<evidence type="ECO:0000256" key="1">
    <source>
        <dbReference type="SAM" id="MobiDB-lite"/>
    </source>
</evidence>